<keyword evidence="3" id="KW-0804">Transcription</keyword>
<accession>A0A8E2B9T2</accession>
<dbReference type="Pfam" id="PF20240">
    <property type="entry name" value="DUF6597"/>
    <property type="match status" value="1"/>
</dbReference>
<reference evidence="5 6" key="1">
    <citation type="submission" date="2020-08" db="EMBL/GenBank/DDBJ databases">
        <title>Genomic Encyclopedia of Type Strains, Phase IV (KMG-IV): sequencing the most valuable type-strain genomes for metagenomic binning, comparative biology and taxonomic classification.</title>
        <authorList>
            <person name="Goeker M."/>
        </authorList>
    </citation>
    <scope>NUCLEOTIDE SEQUENCE [LARGE SCALE GENOMIC DNA]</scope>
    <source>
        <strain evidence="5 6">DSM 17454</strain>
    </source>
</reference>
<evidence type="ECO:0000313" key="5">
    <source>
        <dbReference type="EMBL" id="MBB6464796.1"/>
    </source>
</evidence>
<organism evidence="5 6">
    <name type="scientific">Aminobacter carboxidus</name>
    <dbReference type="NCBI Taxonomy" id="376165"/>
    <lineage>
        <taxon>Bacteria</taxon>
        <taxon>Pseudomonadati</taxon>
        <taxon>Pseudomonadota</taxon>
        <taxon>Alphaproteobacteria</taxon>
        <taxon>Hyphomicrobiales</taxon>
        <taxon>Phyllobacteriaceae</taxon>
        <taxon>Aminobacter</taxon>
    </lineage>
</organism>
<proteinExistence type="predicted"/>
<dbReference type="Gene3D" id="1.10.10.60">
    <property type="entry name" value="Homeodomain-like"/>
    <property type="match status" value="1"/>
</dbReference>
<dbReference type="InterPro" id="IPR046532">
    <property type="entry name" value="DUF6597"/>
</dbReference>
<dbReference type="PROSITE" id="PS01124">
    <property type="entry name" value="HTH_ARAC_FAMILY_2"/>
    <property type="match status" value="1"/>
</dbReference>
<feature type="domain" description="HTH araC/xylS-type" evidence="4">
    <location>
        <begin position="175"/>
        <end position="274"/>
    </location>
</feature>
<dbReference type="InterPro" id="IPR050204">
    <property type="entry name" value="AraC_XylS_family_regulators"/>
</dbReference>
<evidence type="ECO:0000256" key="3">
    <source>
        <dbReference type="ARBA" id="ARBA00023163"/>
    </source>
</evidence>
<dbReference type="PANTHER" id="PTHR46796:SF15">
    <property type="entry name" value="BLL1074 PROTEIN"/>
    <property type="match status" value="1"/>
</dbReference>
<dbReference type="EMBL" id="JACHGI010000001">
    <property type="protein sequence ID" value="MBB6464796.1"/>
    <property type="molecule type" value="Genomic_DNA"/>
</dbReference>
<dbReference type="RefSeq" id="WP_184767353.1">
    <property type="nucleotide sequence ID" value="NZ_JACHGI010000001.1"/>
</dbReference>
<dbReference type="PANTHER" id="PTHR46796">
    <property type="entry name" value="HTH-TYPE TRANSCRIPTIONAL ACTIVATOR RHAS-RELATED"/>
    <property type="match status" value="1"/>
</dbReference>
<comment type="caution">
    <text evidence="5">The sequence shown here is derived from an EMBL/GenBank/DDBJ whole genome shotgun (WGS) entry which is preliminary data.</text>
</comment>
<keyword evidence="1" id="KW-0805">Transcription regulation</keyword>
<dbReference type="Pfam" id="PF12833">
    <property type="entry name" value="HTH_18"/>
    <property type="match status" value="1"/>
</dbReference>
<gene>
    <name evidence="5" type="ORF">HNQ96_000643</name>
</gene>
<evidence type="ECO:0000256" key="2">
    <source>
        <dbReference type="ARBA" id="ARBA00023125"/>
    </source>
</evidence>
<protein>
    <submittedName>
        <fullName evidence="5">AraC-like DNA-binding protein</fullName>
    </submittedName>
</protein>
<dbReference type="Proteomes" id="UP000532373">
    <property type="component" value="Unassembled WGS sequence"/>
</dbReference>
<dbReference type="GO" id="GO:0003700">
    <property type="term" value="F:DNA-binding transcription factor activity"/>
    <property type="evidence" value="ECO:0007669"/>
    <property type="project" value="InterPro"/>
</dbReference>
<evidence type="ECO:0000313" key="6">
    <source>
        <dbReference type="Proteomes" id="UP000532373"/>
    </source>
</evidence>
<dbReference type="InterPro" id="IPR018060">
    <property type="entry name" value="HTH_AraC"/>
</dbReference>
<name>A0A8E2B9T2_9HYPH</name>
<dbReference type="SMART" id="SM00342">
    <property type="entry name" value="HTH_ARAC"/>
    <property type="match status" value="1"/>
</dbReference>
<keyword evidence="2 5" id="KW-0238">DNA-binding</keyword>
<sequence>MASGQFCETSAEAVQAQFEFVRRGPSPILASIVTELIGFRELVPVYVRQTEAASLDVPLVISFGEPFSIGLSRAPGDNDRFDSFAAGIHAGPAVIDSFGRSCCIQVNFTPLGARRFFSLPMSELADRMVPFDEVLGAAGRQLRERLGQEADWHRRLDILEGYIIERLAKMPAVSSEISWALEKIMASGGRSRISSIATEIGWSRKHLASRFADQVGVGPKAIARIIRFNRAANLAKQPNRTGWADLAAECGYADQAHMVRDFRELAGATPTGLG</sequence>
<dbReference type="AlphaFoldDB" id="A0A8E2B9T2"/>
<evidence type="ECO:0000259" key="4">
    <source>
        <dbReference type="PROSITE" id="PS01124"/>
    </source>
</evidence>
<evidence type="ECO:0000256" key="1">
    <source>
        <dbReference type="ARBA" id="ARBA00023015"/>
    </source>
</evidence>
<dbReference type="GO" id="GO:0043565">
    <property type="term" value="F:sequence-specific DNA binding"/>
    <property type="evidence" value="ECO:0007669"/>
    <property type="project" value="InterPro"/>
</dbReference>